<dbReference type="InterPro" id="IPR005662">
    <property type="entry name" value="GTPase_Era-like"/>
</dbReference>
<dbReference type="InterPro" id="IPR009019">
    <property type="entry name" value="KH_sf_prok-type"/>
</dbReference>
<keyword evidence="1" id="KW-0547">Nucleotide-binding</keyword>
<evidence type="ECO:0000256" key="1">
    <source>
        <dbReference type="ARBA" id="ARBA00022741"/>
    </source>
</evidence>
<reference evidence="5" key="1">
    <citation type="submission" date="2025-08" db="UniProtKB">
        <authorList>
            <consortium name="RefSeq"/>
        </authorList>
    </citation>
    <scope>IDENTIFICATION</scope>
</reference>
<evidence type="ECO:0000313" key="5">
    <source>
        <dbReference type="RefSeq" id="XP_026189646.1"/>
    </source>
</evidence>
<evidence type="ECO:0000256" key="2">
    <source>
        <dbReference type="ARBA" id="ARBA00023134"/>
    </source>
</evidence>
<dbReference type="PANTHER" id="PTHR42698">
    <property type="entry name" value="GTPASE ERA"/>
    <property type="match status" value="1"/>
</dbReference>
<dbReference type="OrthoDB" id="8954335at2759"/>
<dbReference type="GO" id="GO:0019843">
    <property type="term" value="F:rRNA binding"/>
    <property type="evidence" value="ECO:0007669"/>
    <property type="project" value="TreeGrafter"/>
</dbReference>
<dbReference type="PRINTS" id="PR00326">
    <property type="entry name" value="GTP1OBG"/>
</dbReference>
<dbReference type="GO" id="GO:0005525">
    <property type="term" value="F:GTP binding"/>
    <property type="evidence" value="ECO:0007669"/>
    <property type="project" value="UniProtKB-KW"/>
</dbReference>
<dbReference type="Gene3D" id="3.30.300.20">
    <property type="match status" value="1"/>
</dbReference>
<feature type="domain" description="G" evidence="3">
    <location>
        <begin position="204"/>
        <end position="302"/>
    </location>
</feature>
<dbReference type="CDD" id="cd22534">
    <property type="entry name" value="KH-II_Era"/>
    <property type="match status" value="1"/>
</dbReference>
<dbReference type="GeneID" id="34621338"/>
<organism evidence="4 5">
    <name type="scientific">Cyclospora cayetanensis</name>
    <dbReference type="NCBI Taxonomy" id="88456"/>
    <lineage>
        <taxon>Eukaryota</taxon>
        <taxon>Sar</taxon>
        <taxon>Alveolata</taxon>
        <taxon>Apicomplexa</taxon>
        <taxon>Conoidasida</taxon>
        <taxon>Coccidia</taxon>
        <taxon>Eucoccidiorida</taxon>
        <taxon>Eimeriorina</taxon>
        <taxon>Eimeriidae</taxon>
        <taxon>Cyclospora</taxon>
    </lineage>
</organism>
<keyword evidence="4" id="KW-1185">Reference proteome</keyword>
<dbReference type="RefSeq" id="XP_026189646.1">
    <property type="nucleotide sequence ID" value="XM_026333861.1"/>
</dbReference>
<dbReference type="CDD" id="cd04163">
    <property type="entry name" value="Era"/>
    <property type="match status" value="1"/>
</dbReference>
<dbReference type="SUPFAM" id="SSF52540">
    <property type="entry name" value="P-loop containing nucleoside triphosphate hydrolases"/>
    <property type="match status" value="1"/>
</dbReference>
<keyword evidence="2" id="KW-0342">GTP-binding</keyword>
<gene>
    <name evidence="5" type="primary">LOC34621338</name>
</gene>
<evidence type="ECO:0000313" key="4">
    <source>
        <dbReference type="Proteomes" id="UP000515125"/>
    </source>
</evidence>
<dbReference type="InterPro" id="IPR027417">
    <property type="entry name" value="P-loop_NTPase"/>
</dbReference>
<accession>A0A6P6RPA2</accession>
<dbReference type="InterPro" id="IPR015946">
    <property type="entry name" value="KH_dom-like_a/b"/>
</dbReference>
<dbReference type="SUPFAM" id="SSF54814">
    <property type="entry name" value="Prokaryotic type KH domain (KH-domain type II)"/>
    <property type="match status" value="1"/>
</dbReference>
<dbReference type="GO" id="GO:0000028">
    <property type="term" value="P:ribosomal small subunit assembly"/>
    <property type="evidence" value="ECO:0007669"/>
    <property type="project" value="TreeGrafter"/>
</dbReference>
<dbReference type="Proteomes" id="UP000515125">
    <property type="component" value="Unplaced"/>
</dbReference>
<name>A0A6P6RPA2_9EIME</name>
<protein>
    <submittedName>
        <fullName evidence="5">Uncharacterized protein LOC34621338</fullName>
    </submittedName>
</protein>
<proteinExistence type="predicted"/>
<dbReference type="GO" id="GO:0043024">
    <property type="term" value="F:ribosomal small subunit binding"/>
    <property type="evidence" value="ECO:0007669"/>
    <property type="project" value="TreeGrafter"/>
</dbReference>
<dbReference type="Pfam" id="PF01926">
    <property type="entry name" value="MMR_HSR1"/>
    <property type="match status" value="1"/>
</dbReference>
<evidence type="ECO:0000259" key="3">
    <source>
        <dbReference type="Pfam" id="PF01926"/>
    </source>
</evidence>
<dbReference type="Gene3D" id="3.40.50.300">
    <property type="entry name" value="P-loop containing nucleotide triphosphate hydrolases"/>
    <property type="match status" value="1"/>
</dbReference>
<dbReference type="AlphaFoldDB" id="A0A6P6RPA2"/>
<dbReference type="PANTHER" id="PTHR42698:SF1">
    <property type="entry name" value="GTPASE ERA, MITOCHONDRIAL"/>
    <property type="match status" value="1"/>
</dbReference>
<dbReference type="InterPro" id="IPR006073">
    <property type="entry name" value="GTP-bd"/>
</dbReference>
<sequence>MITHAAQESAGEAARRLPAVWAFKHLAHPTRLLRVNQNSCPPTEAPSARTVVCGPRNRCGVTLWATPPIDALCTSSRTAQLSAAVQRGRQAQPHWPITFMPPCVPRAAGTSPARNEIVKGSSLLSIPEEATAQQATNDAVDFTADWRYVKLSLIVLCVEPRSTFGASRPRLPVHRPLVRGVIPAEAQFVSWDAPIQPSHPKSLTVALIGPPNAGKSSLLNAFLGVTVSAVSNKVNTTRTDFRGMVTKGNNQLIFVDAPGIIESHPKKTFCRDLVNAAWRGYEDADLGILVVDTVKRPTQNIFNVVRAIAPKPSLALSGFQHSARSREEPTSVVACSPSLYEMREAGISGTLRQRLALDSSYAEVDGGARTIPIILCLNKIDLASHPRWIYAREKEFGSHGHFQRAFHVSAKYRRGTELLMDYLFNQAVSRPWTYPSDMRTSLSKVQQVEELIRTYLFCWFNKDVPYRVTQETVGWATQEDGSVVIEQELLVKSDQVAKMICGIRGRILLQMRKNVTYKLEQLWGHKVFLYIHVKVAKG</sequence>
<dbReference type="InterPro" id="IPR030388">
    <property type="entry name" value="G_ERA_dom"/>
</dbReference>